<dbReference type="Gene3D" id="2.30.30.40">
    <property type="entry name" value="SH3 Domains"/>
    <property type="match status" value="1"/>
</dbReference>
<dbReference type="Pfam" id="PF08239">
    <property type="entry name" value="SH3_3"/>
    <property type="match status" value="1"/>
</dbReference>
<dbReference type="OrthoDB" id="5489750at2"/>
<comment type="caution">
    <text evidence="3">The sequence shown here is derived from an EMBL/GenBank/DDBJ whole genome shotgun (WGS) entry which is preliminary data.</text>
</comment>
<sequence>MMRLAVVIACFAAPAAATQDGWPALYDVSGVAANDSLNIRSEPGTGGDVIGTIEPDARGIEVVRPSQHQTWGLVNHGETTGWVSLSFLARRPGQWLGHVPEIRTCFGTEPFWNLSFDGNAIAWSTPDETAVGERLETWSTLNRRDLHAFGLRISPDDEPEREGVAMLSLASCSDGMSDREFGLRLDLLLGTSDERTLLSGCCSIQPPDERR</sequence>
<dbReference type="InterPro" id="IPR003646">
    <property type="entry name" value="SH3-like_bac-type"/>
</dbReference>
<dbReference type="Proteomes" id="UP000245390">
    <property type="component" value="Unassembled WGS sequence"/>
</dbReference>
<evidence type="ECO:0000313" key="4">
    <source>
        <dbReference type="Proteomes" id="UP000245390"/>
    </source>
</evidence>
<dbReference type="AlphaFoldDB" id="A0A316G685"/>
<feature type="signal peptide" evidence="1">
    <location>
        <begin position="1"/>
        <end position="17"/>
    </location>
</feature>
<keyword evidence="1" id="KW-0732">Signal</keyword>
<proteinExistence type="predicted"/>
<dbReference type="RefSeq" id="WP_109759152.1">
    <property type="nucleotide sequence ID" value="NZ_CP034588.1"/>
</dbReference>
<accession>A0A316G685</accession>
<feature type="chain" id="PRO_5016297927" evidence="1">
    <location>
        <begin position="18"/>
        <end position="211"/>
    </location>
</feature>
<keyword evidence="4" id="KW-1185">Reference proteome</keyword>
<name>A0A316G685_9RHOB</name>
<feature type="domain" description="SH3b" evidence="2">
    <location>
        <begin position="35"/>
        <end position="88"/>
    </location>
</feature>
<evidence type="ECO:0000259" key="2">
    <source>
        <dbReference type="Pfam" id="PF08239"/>
    </source>
</evidence>
<organism evidence="3 4">
    <name type="scientific">Silicimonas algicola</name>
    <dbReference type="NCBI Taxonomy" id="1826607"/>
    <lineage>
        <taxon>Bacteria</taxon>
        <taxon>Pseudomonadati</taxon>
        <taxon>Pseudomonadota</taxon>
        <taxon>Alphaproteobacteria</taxon>
        <taxon>Rhodobacterales</taxon>
        <taxon>Paracoccaceae</taxon>
    </lineage>
</organism>
<dbReference type="EMBL" id="QGGV01000004">
    <property type="protein sequence ID" value="PWK56461.1"/>
    <property type="molecule type" value="Genomic_DNA"/>
</dbReference>
<protein>
    <submittedName>
        <fullName evidence="3">SH3 domain-containing protein</fullName>
    </submittedName>
</protein>
<evidence type="ECO:0000256" key="1">
    <source>
        <dbReference type="SAM" id="SignalP"/>
    </source>
</evidence>
<dbReference type="KEGG" id="salo:EF888_20960"/>
<reference evidence="3 4" key="1">
    <citation type="submission" date="2018-05" db="EMBL/GenBank/DDBJ databases">
        <title>Genomic Encyclopedia of Type Strains, Phase IV (KMG-IV): sequencing the most valuable type-strain genomes for metagenomic binning, comparative biology and taxonomic classification.</title>
        <authorList>
            <person name="Goeker M."/>
        </authorList>
    </citation>
    <scope>NUCLEOTIDE SEQUENCE [LARGE SCALE GENOMIC DNA]</scope>
    <source>
        <strain evidence="3 4">DSM 103371</strain>
    </source>
</reference>
<evidence type="ECO:0000313" key="3">
    <source>
        <dbReference type="EMBL" id="PWK56461.1"/>
    </source>
</evidence>
<gene>
    <name evidence="3" type="ORF">C8D95_104133</name>
</gene>